<dbReference type="PANTHER" id="PTHR43317:SF1">
    <property type="entry name" value="THERMOSPERMINE SYNTHASE ACAULIS5"/>
    <property type="match status" value="1"/>
</dbReference>
<keyword evidence="1" id="KW-0620">Polyamine biosynthesis</keyword>
<dbReference type="CDD" id="cd02440">
    <property type="entry name" value="AdoMet_MTases"/>
    <property type="match status" value="1"/>
</dbReference>
<proteinExistence type="predicted"/>
<dbReference type="Gene3D" id="3.40.50.150">
    <property type="entry name" value="Vaccinia Virus protein VP39"/>
    <property type="match status" value="1"/>
</dbReference>
<dbReference type="PANTHER" id="PTHR43317">
    <property type="entry name" value="THERMOSPERMINE SYNTHASE ACAULIS5"/>
    <property type="match status" value="1"/>
</dbReference>
<gene>
    <name evidence="2" type="ORF">EII11_01895</name>
</gene>
<dbReference type="Proteomes" id="UP000280444">
    <property type="component" value="Unassembled WGS sequence"/>
</dbReference>
<evidence type="ECO:0000256" key="1">
    <source>
        <dbReference type="ARBA" id="ARBA00023115"/>
    </source>
</evidence>
<reference evidence="2 3" key="1">
    <citation type="submission" date="2018-11" db="EMBL/GenBank/DDBJ databases">
        <title>Genomes From Bacteria Associated with the Canine Oral Cavity: a Test Case for Automated Genome-Based Taxonomic Assignment.</title>
        <authorList>
            <person name="Coil D.A."/>
            <person name="Jospin G."/>
            <person name="Darling A.E."/>
            <person name="Wallis C."/>
            <person name="Davis I.J."/>
            <person name="Harris S."/>
            <person name="Eisen J.A."/>
            <person name="Holcombe L.J."/>
            <person name="O'Flynn C."/>
        </authorList>
    </citation>
    <scope>NUCLEOTIDE SEQUENCE [LARGE SCALE GENOMIC DNA]</scope>
    <source>
        <strain evidence="2 3">OH770</strain>
    </source>
</reference>
<dbReference type="AlphaFoldDB" id="A0A3P1SJU0"/>
<dbReference type="EMBL" id="RQZF01000001">
    <property type="protein sequence ID" value="RRC96582.1"/>
    <property type="molecule type" value="Genomic_DNA"/>
</dbReference>
<accession>A0A3P1SJU0</accession>
<evidence type="ECO:0000313" key="2">
    <source>
        <dbReference type="EMBL" id="RRC96582.1"/>
    </source>
</evidence>
<dbReference type="GO" id="GO:0006596">
    <property type="term" value="P:polyamine biosynthetic process"/>
    <property type="evidence" value="ECO:0007669"/>
    <property type="project" value="UniProtKB-KW"/>
</dbReference>
<dbReference type="OrthoDB" id="8221452at2"/>
<evidence type="ECO:0000313" key="3">
    <source>
        <dbReference type="Proteomes" id="UP000280444"/>
    </source>
</evidence>
<comment type="caution">
    <text evidence="2">The sequence shown here is derived from an EMBL/GenBank/DDBJ whole genome shotgun (WGS) entry which is preliminary data.</text>
</comment>
<keyword evidence="2" id="KW-0808">Transferase</keyword>
<keyword evidence="3" id="KW-1185">Reference proteome</keyword>
<protein>
    <submittedName>
        <fullName evidence="2">SAM-dependent methyltransferase</fullName>
    </submittedName>
</protein>
<organism evidence="2 3">
    <name type="scientific">Schaalia canis</name>
    <dbReference type="NCBI Taxonomy" id="100469"/>
    <lineage>
        <taxon>Bacteria</taxon>
        <taxon>Bacillati</taxon>
        <taxon>Actinomycetota</taxon>
        <taxon>Actinomycetes</taxon>
        <taxon>Actinomycetales</taxon>
        <taxon>Actinomycetaceae</taxon>
        <taxon>Schaalia</taxon>
    </lineage>
</organism>
<dbReference type="GO" id="GO:0008168">
    <property type="term" value="F:methyltransferase activity"/>
    <property type="evidence" value="ECO:0007669"/>
    <property type="project" value="UniProtKB-KW"/>
</dbReference>
<dbReference type="InterPro" id="IPR029063">
    <property type="entry name" value="SAM-dependent_MTases_sf"/>
</dbReference>
<dbReference type="GO" id="GO:0032259">
    <property type="term" value="P:methylation"/>
    <property type="evidence" value="ECO:0007669"/>
    <property type="project" value="UniProtKB-KW"/>
</dbReference>
<keyword evidence="2" id="KW-0489">Methyltransferase</keyword>
<dbReference type="NCBIfam" id="NF037959">
    <property type="entry name" value="MFS_SpdSyn"/>
    <property type="match status" value="1"/>
</dbReference>
<dbReference type="SUPFAM" id="SSF53335">
    <property type="entry name" value="S-adenosyl-L-methionine-dependent methyltransferases"/>
    <property type="match status" value="1"/>
</dbReference>
<sequence>MSWDGSRATVFLGSVESSCVDVEHPEHLEFEYMQHIDVLAQVFYGSDRPVRALHVGGAACALPWAWARRRPGSRQTAIEVDAQLVECVRDWFDLPRAPELKIRVEDGRRVLDTTREGSWDVIVRDAFDHGIVPSHLATVEAAKAAARALRPGGFYALNAAHGGGADARREVEALTEAFEVVFAIADPKVGRSGRRGNVVLCAFSPVRDEAGQFVGLSPDELCDEVDRRLRRLPLPARIMRGQEMSKWRAGAKSLRDAQVGWGSQ</sequence>
<name>A0A3P1SJU0_9ACTO</name>